<dbReference type="SMART" id="SM00164">
    <property type="entry name" value="TBC"/>
    <property type="match status" value="1"/>
</dbReference>
<organism evidence="2">
    <name type="scientific">Henneguya salminicola</name>
    <name type="common">Myxosporean</name>
    <dbReference type="NCBI Taxonomy" id="69463"/>
    <lineage>
        <taxon>Eukaryota</taxon>
        <taxon>Metazoa</taxon>
        <taxon>Cnidaria</taxon>
        <taxon>Myxozoa</taxon>
        <taxon>Myxosporea</taxon>
        <taxon>Bivalvulida</taxon>
        <taxon>Platysporina</taxon>
        <taxon>Myxobolidae</taxon>
        <taxon>Henneguya</taxon>
    </lineage>
</organism>
<dbReference type="GO" id="GO:0005096">
    <property type="term" value="F:GTPase activator activity"/>
    <property type="evidence" value="ECO:0007669"/>
    <property type="project" value="TreeGrafter"/>
</dbReference>
<dbReference type="EMBL" id="GHBP01000052">
    <property type="protein sequence ID" value="NDJ92103.1"/>
    <property type="molecule type" value="Transcribed_RNA"/>
</dbReference>
<name>A0A6G3MDQ1_HENSL</name>
<evidence type="ECO:0000259" key="1">
    <source>
        <dbReference type="PROSITE" id="PS50086"/>
    </source>
</evidence>
<dbReference type="AlphaFoldDB" id="A0A6G3MDQ1"/>
<sequence>MAVSTHFLCISCVRKTFIIIIPLRSINEVTCSRLSENNYETVSILLDDRTQYHLCDVDEANLFSAALDKKIKQIKYTSHPATENDKTGRFHQTPDSVKNAVYYEMYKEYFSQNEMKSKYYTKNSKLKTIICQGKFHPDLRSFLWPLISGALLEIEIHPGYYSKLVTNFKDISNAVASEDIEKDLHRSLPEHPAYNNPNGQESLRRVLLAYAHHNPTIGYCQAMNIISAVLLLYCSEEETFWILAIICERILPNYFNKNVGGALVDNGYRLYLTYRGYEGINHLLFSTFKI</sequence>
<feature type="domain" description="Rab-GAP TBC" evidence="1">
    <location>
        <begin position="134"/>
        <end position="290"/>
    </location>
</feature>
<dbReference type="GO" id="GO:0031267">
    <property type="term" value="F:small GTPase binding"/>
    <property type="evidence" value="ECO:0007669"/>
    <property type="project" value="TreeGrafter"/>
</dbReference>
<dbReference type="SUPFAM" id="SSF47923">
    <property type="entry name" value="Ypt/Rab-GAP domain of gyp1p"/>
    <property type="match status" value="1"/>
</dbReference>
<dbReference type="PANTHER" id="PTHR47219:SF6">
    <property type="entry name" value="RAB GTPASE-ACTIVATING PROTEIN 1"/>
    <property type="match status" value="1"/>
</dbReference>
<accession>A0A6G3MDQ1</accession>
<dbReference type="FunFam" id="1.10.8.270:FF:000002">
    <property type="entry name" value="TBC1 domain family member 9B"/>
    <property type="match status" value="1"/>
</dbReference>
<dbReference type="InterPro" id="IPR050302">
    <property type="entry name" value="Rab_GAP_TBC_domain"/>
</dbReference>
<dbReference type="InterPro" id="IPR035969">
    <property type="entry name" value="Rab-GAP_TBC_sf"/>
</dbReference>
<reference evidence="2" key="1">
    <citation type="submission" date="2018-11" db="EMBL/GenBank/DDBJ databases">
        <title>Henneguya salminicola genome and transcriptome.</title>
        <authorList>
            <person name="Yahalomi D."/>
            <person name="Atkinson S.D."/>
            <person name="Neuhof M."/>
            <person name="Chang E.S."/>
            <person name="Philippe H."/>
            <person name="Cartwright P."/>
            <person name="Bartholomew J.L."/>
            <person name="Huchon D."/>
        </authorList>
    </citation>
    <scope>NUCLEOTIDE SEQUENCE</scope>
    <source>
        <strain evidence="2">Hz1</strain>
        <tissue evidence="2">Whole</tissue>
    </source>
</reference>
<proteinExistence type="predicted"/>
<dbReference type="Gene3D" id="1.10.8.270">
    <property type="entry name" value="putative rabgap domain of human tbc1 domain family member 14 like domains"/>
    <property type="match status" value="1"/>
</dbReference>
<dbReference type="Pfam" id="PF00566">
    <property type="entry name" value="RabGAP-TBC"/>
    <property type="match status" value="1"/>
</dbReference>
<evidence type="ECO:0000313" key="2">
    <source>
        <dbReference type="EMBL" id="NDJ92103.1"/>
    </source>
</evidence>
<protein>
    <submittedName>
        <fullName evidence="2">TBC1 domain family member 8B (Trinotate prediction)</fullName>
    </submittedName>
</protein>
<dbReference type="PANTHER" id="PTHR47219">
    <property type="entry name" value="RAB GTPASE-ACTIVATING PROTEIN 1-LIKE"/>
    <property type="match status" value="1"/>
</dbReference>
<dbReference type="InterPro" id="IPR000195">
    <property type="entry name" value="Rab-GAP-TBC_dom"/>
</dbReference>
<dbReference type="PROSITE" id="PS50086">
    <property type="entry name" value="TBC_RABGAP"/>
    <property type="match status" value="1"/>
</dbReference>